<dbReference type="GO" id="GO:0003677">
    <property type="term" value="F:DNA binding"/>
    <property type="evidence" value="ECO:0007669"/>
    <property type="project" value="InterPro"/>
</dbReference>
<dbReference type="AlphaFoldDB" id="Q67RE2"/>
<feature type="domain" description="HTH cro/C1-type" evidence="1">
    <location>
        <begin position="28"/>
        <end position="52"/>
    </location>
</feature>
<dbReference type="RefSeq" id="WP_011194899.1">
    <property type="nucleotide sequence ID" value="NC_006177.1"/>
</dbReference>
<keyword evidence="3" id="KW-1185">Reference proteome</keyword>
<dbReference type="InterPro" id="IPR001387">
    <property type="entry name" value="Cro/C1-type_HTH"/>
</dbReference>
<proteinExistence type="predicted"/>
<evidence type="ECO:0000259" key="1">
    <source>
        <dbReference type="PROSITE" id="PS50943"/>
    </source>
</evidence>
<dbReference type="Pfam" id="PF01381">
    <property type="entry name" value="HTH_3"/>
    <property type="match status" value="1"/>
</dbReference>
<evidence type="ECO:0000313" key="2">
    <source>
        <dbReference type="EMBL" id="BAD39751.1"/>
    </source>
</evidence>
<dbReference type="PROSITE" id="PS50943">
    <property type="entry name" value="HTH_CROC1"/>
    <property type="match status" value="1"/>
</dbReference>
<organism evidence="2 3">
    <name type="scientific">Symbiobacterium thermophilum (strain DSM 24528 / JCM 14929 / IAM 14863 / T)</name>
    <dbReference type="NCBI Taxonomy" id="292459"/>
    <lineage>
        <taxon>Bacteria</taxon>
        <taxon>Bacillati</taxon>
        <taxon>Bacillota</taxon>
        <taxon>Clostridia</taxon>
        <taxon>Eubacteriales</taxon>
        <taxon>Symbiobacteriaceae</taxon>
        <taxon>Symbiobacterium</taxon>
    </lineage>
</organism>
<dbReference type="Proteomes" id="UP000000417">
    <property type="component" value="Chromosome"/>
</dbReference>
<sequence>MQLVRIGDKVINPERIYRMVDRMLELRSQGLSQQEVAEILGVDRTLISRLESVGEMRKGKRIALVGFPVANGPELTAMAAAEGVDFILLMSDQERHEFARSQNGVELLNQVMRLIARARACDAVIFIGSDERLKMVEALVGPHVIGIEIGRSPMKEDVYVSPEKIRNLIRSLKD</sequence>
<dbReference type="KEGG" id="sth:STH766"/>
<name>Q67RE2_SYMTH</name>
<dbReference type="STRING" id="292459.STH766"/>
<gene>
    <name evidence="2" type="ordered locus">STH766</name>
</gene>
<accession>Q67RE2</accession>
<reference evidence="2 3" key="1">
    <citation type="journal article" date="2004" name="Nucleic Acids Res.">
        <title>Genome sequence of Symbiobacterium thermophilum, an uncultivable bacterium that depends on microbial commensalism.</title>
        <authorList>
            <person name="Ueda K."/>
            <person name="Yamashita A."/>
            <person name="Ishikawa J."/>
            <person name="Shimada M."/>
            <person name="Watsuji T."/>
            <person name="Morimura K."/>
            <person name="Ikeda H."/>
            <person name="Hattori M."/>
            <person name="Beppu T."/>
        </authorList>
    </citation>
    <scope>NUCLEOTIDE SEQUENCE [LARGE SCALE GENOMIC DNA]</scope>
    <source>
        <strain evidence="3">T / IAM 14863</strain>
    </source>
</reference>
<dbReference type="InterPro" id="IPR010982">
    <property type="entry name" value="Lambda_DNA-bd_dom_sf"/>
</dbReference>
<dbReference type="HOGENOM" id="CLU_106324_0_0_9"/>
<dbReference type="CDD" id="cd00093">
    <property type="entry name" value="HTH_XRE"/>
    <property type="match status" value="1"/>
</dbReference>
<dbReference type="eggNOG" id="ENOG5031MDW">
    <property type="taxonomic scope" value="Bacteria"/>
</dbReference>
<dbReference type="SUPFAM" id="SSF47413">
    <property type="entry name" value="lambda repressor-like DNA-binding domains"/>
    <property type="match status" value="1"/>
</dbReference>
<protein>
    <submittedName>
        <fullName evidence="2">Putative transcriptional regulator</fullName>
    </submittedName>
</protein>
<dbReference type="Gene3D" id="1.10.260.40">
    <property type="entry name" value="lambda repressor-like DNA-binding domains"/>
    <property type="match status" value="1"/>
</dbReference>
<dbReference type="EMBL" id="AP006840">
    <property type="protein sequence ID" value="BAD39751.1"/>
    <property type="molecule type" value="Genomic_DNA"/>
</dbReference>
<evidence type="ECO:0000313" key="3">
    <source>
        <dbReference type="Proteomes" id="UP000000417"/>
    </source>
</evidence>
<dbReference type="OrthoDB" id="1808039at2"/>